<reference evidence="1" key="1">
    <citation type="submission" date="2022-07" db="EMBL/GenBank/DDBJ databases">
        <title>Phylogenomic reconstructions and comparative analyses of Kickxellomycotina fungi.</title>
        <authorList>
            <person name="Reynolds N.K."/>
            <person name="Stajich J.E."/>
            <person name="Barry K."/>
            <person name="Grigoriev I.V."/>
            <person name="Crous P."/>
            <person name="Smith M.E."/>
        </authorList>
    </citation>
    <scope>NUCLEOTIDE SEQUENCE</scope>
    <source>
        <strain evidence="1">CBS 102833</strain>
    </source>
</reference>
<keyword evidence="2" id="KW-1185">Reference proteome</keyword>
<dbReference type="EMBL" id="JANBUP010000995">
    <property type="protein sequence ID" value="KAJ2809379.1"/>
    <property type="molecule type" value="Genomic_DNA"/>
</dbReference>
<gene>
    <name evidence="1" type="primary">puf6</name>
    <name evidence="1" type="ORF">H4S07_003221</name>
</gene>
<name>A0ACC1LIB3_9FUNG</name>
<accession>A0ACC1LIB3</accession>
<evidence type="ECO:0000313" key="2">
    <source>
        <dbReference type="Proteomes" id="UP001140096"/>
    </source>
</evidence>
<evidence type="ECO:0000313" key="1">
    <source>
        <dbReference type="EMBL" id="KAJ2809379.1"/>
    </source>
</evidence>
<protein>
    <submittedName>
        <fullName evidence="1">Pumilio y domain member 6</fullName>
    </submittedName>
</protein>
<comment type="caution">
    <text evidence="1">The sequence shown here is derived from an EMBL/GenBank/DDBJ whole genome shotgun (WGS) entry which is preliminary data.</text>
</comment>
<proteinExistence type="predicted"/>
<organism evidence="1 2">
    <name type="scientific">Coemansia furcata</name>
    <dbReference type="NCBI Taxonomy" id="417177"/>
    <lineage>
        <taxon>Eukaryota</taxon>
        <taxon>Fungi</taxon>
        <taxon>Fungi incertae sedis</taxon>
        <taxon>Zoopagomycota</taxon>
        <taxon>Kickxellomycotina</taxon>
        <taxon>Kickxellomycetes</taxon>
        <taxon>Kickxellales</taxon>
        <taxon>Kickxellaceae</taxon>
        <taxon>Coemansia</taxon>
    </lineage>
</organism>
<dbReference type="Proteomes" id="UP001140096">
    <property type="component" value="Unassembled WGS sequence"/>
</dbReference>
<sequence length="601" mass="63688">MGPVRSKGNDNKNKKAGGKKAGTDKKFSSGKGGGGKASGGKVTKAATKPYTKATTKAPAARKEEVVVAGSRAQQQKKQRSDRQQQGAGGDVKIEARKLWEQLRRGDLDAEVRATHMVAMMALIGGRIKEITLKHDMSRVVQTCIKYGTAEQRAVIAAELTGAELELARSMYGRHILLRLLKHVPASRARIIAAISGQVRKLVRHKDAAAVVDECYSVYANAAQRWALAAEFYGGECAVMGSHVTGVDAILAQAPQRRAGVVAALQQASQPLLEKGTVQHAVVHRVLLDLVRLAEGAERRAAIEALHTLAVEMVHTRDGAHCAMLCLLHGTPKDRKALVRSFRPFLRKMATDEHAHAVLIGALDCVDDTVFVAKTLVADLAAMADDLLPDTHGRRVLLYALAGRSPHYVGADALAVLRAGDDVRAATSKKDPATRRRELAAAVGPALVAWAERNAAGAVFESLPSQAVMETLVRAPCEKRDAWAPVLALVSHDVGPAHVLVHPVANRVVSTCILAGHAPARAATADAAPPFEGNPPYAADVLDALVESCQLVAAAKAGAFPVRALLEVPATADRARKLLRPHAAELSAEGNATTAAIVALLK</sequence>